<feature type="domain" description="GH16" evidence="3">
    <location>
        <begin position="29"/>
        <end position="254"/>
    </location>
</feature>
<gene>
    <name evidence="4" type="ORF">GWK08_17910</name>
</gene>
<feature type="signal peptide" evidence="2">
    <location>
        <begin position="1"/>
        <end position="18"/>
    </location>
</feature>
<evidence type="ECO:0000256" key="1">
    <source>
        <dbReference type="ARBA" id="ARBA00006865"/>
    </source>
</evidence>
<dbReference type="GO" id="GO:0005975">
    <property type="term" value="P:carbohydrate metabolic process"/>
    <property type="evidence" value="ECO:0007669"/>
    <property type="project" value="InterPro"/>
</dbReference>
<evidence type="ECO:0000313" key="4">
    <source>
        <dbReference type="EMBL" id="NER15335.1"/>
    </source>
</evidence>
<dbReference type="GO" id="GO:0004553">
    <property type="term" value="F:hydrolase activity, hydrolyzing O-glycosyl compounds"/>
    <property type="evidence" value="ECO:0007669"/>
    <property type="project" value="InterPro"/>
</dbReference>
<keyword evidence="5" id="KW-1185">Reference proteome</keyword>
<dbReference type="InterPro" id="IPR013320">
    <property type="entry name" value="ConA-like_dom_sf"/>
</dbReference>
<dbReference type="InterPro" id="IPR050546">
    <property type="entry name" value="Glycosyl_Hydrlase_16"/>
</dbReference>
<dbReference type="InterPro" id="IPR000757">
    <property type="entry name" value="Beta-glucanase-like"/>
</dbReference>
<proteinExistence type="inferred from homology"/>
<protein>
    <submittedName>
        <fullName evidence="4">Family 16 glycosylhydrolase</fullName>
    </submittedName>
</protein>
<name>A0A6P0UQE6_9FLAO</name>
<dbReference type="EMBL" id="JAABOO010000004">
    <property type="protein sequence ID" value="NER15335.1"/>
    <property type="molecule type" value="Genomic_DNA"/>
</dbReference>
<comment type="caution">
    <text evidence="4">The sequence shown here is derived from an EMBL/GenBank/DDBJ whole genome shotgun (WGS) entry which is preliminary data.</text>
</comment>
<keyword evidence="4" id="KW-0378">Hydrolase</keyword>
<reference evidence="4 5" key="1">
    <citation type="submission" date="2020-01" db="EMBL/GenBank/DDBJ databases">
        <title>Leptobacterium flavescens.</title>
        <authorList>
            <person name="Wang G."/>
        </authorList>
    </citation>
    <scope>NUCLEOTIDE SEQUENCE [LARGE SCALE GENOMIC DNA]</scope>
    <source>
        <strain evidence="4 5">KCTC 22160</strain>
    </source>
</reference>
<accession>A0A6P0UQE6</accession>
<dbReference type="PANTHER" id="PTHR10963:SF55">
    <property type="entry name" value="GLYCOSIDE HYDROLASE FAMILY 16 PROTEIN"/>
    <property type="match status" value="1"/>
</dbReference>
<keyword evidence="2" id="KW-0732">Signal</keyword>
<dbReference type="Proteomes" id="UP000468581">
    <property type="component" value="Unassembled WGS sequence"/>
</dbReference>
<dbReference type="CDD" id="cd08023">
    <property type="entry name" value="GH16_laminarinase_like"/>
    <property type="match status" value="1"/>
</dbReference>
<dbReference type="AlphaFoldDB" id="A0A6P0UQE6"/>
<evidence type="ECO:0000256" key="2">
    <source>
        <dbReference type="SAM" id="SignalP"/>
    </source>
</evidence>
<dbReference type="SUPFAM" id="SSF49899">
    <property type="entry name" value="Concanavalin A-like lectins/glucanases"/>
    <property type="match status" value="1"/>
</dbReference>
<comment type="similarity">
    <text evidence="1">Belongs to the glycosyl hydrolase 16 family.</text>
</comment>
<dbReference type="PROSITE" id="PS51762">
    <property type="entry name" value="GH16_2"/>
    <property type="match status" value="1"/>
</dbReference>
<evidence type="ECO:0000313" key="5">
    <source>
        <dbReference type="Proteomes" id="UP000468581"/>
    </source>
</evidence>
<sequence length="254" mass="29295">MRICVLLFLCFCCLELSAQDKEWKLVWEEDFNGTELDESVWNYELGDGCPGLCGWGNNESQIYTKKNHRLHQGKLIITGRKEGSIYTSTRITTKAKKEFKYGKIEVRAQLPVGKGLWPAFWMLGSNIDEVKWPNCGEIDILEYVGKEPGMIFTSLHTKASHGNTLNTRKMRIKGIEEGFHTYTAQWTKDSISFYIDNELVYTFRPEQKTKETWPFDQPFYLIVNMAIGGNFGGPEIDDSALPQNFIIDYIKVYQ</sequence>
<dbReference type="PANTHER" id="PTHR10963">
    <property type="entry name" value="GLYCOSYL HYDROLASE-RELATED"/>
    <property type="match status" value="1"/>
</dbReference>
<dbReference type="Gene3D" id="2.60.120.200">
    <property type="match status" value="1"/>
</dbReference>
<organism evidence="4 5">
    <name type="scientific">Leptobacterium flavescens</name>
    <dbReference type="NCBI Taxonomy" id="472055"/>
    <lineage>
        <taxon>Bacteria</taxon>
        <taxon>Pseudomonadati</taxon>
        <taxon>Bacteroidota</taxon>
        <taxon>Flavobacteriia</taxon>
        <taxon>Flavobacteriales</taxon>
        <taxon>Flavobacteriaceae</taxon>
        <taxon>Leptobacterium</taxon>
    </lineage>
</organism>
<evidence type="ECO:0000259" key="3">
    <source>
        <dbReference type="PROSITE" id="PS51762"/>
    </source>
</evidence>
<feature type="chain" id="PRO_5026668865" evidence="2">
    <location>
        <begin position="19"/>
        <end position="254"/>
    </location>
</feature>
<dbReference type="Pfam" id="PF00722">
    <property type="entry name" value="Glyco_hydro_16"/>
    <property type="match status" value="1"/>
</dbReference>